<proteinExistence type="predicted"/>
<keyword evidence="1" id="KW-0175">Coiled coil</keyword>
<sequence>MNDSNFKFLKGVNDILYRLALAAERNYPDDPNTTMVKLRMFGEASAKHIAKLLCIEIPEKQHELLRELAKIPWVDDSIISVFHKLRKLGNIAVHDFHDDLGDAENCLRLSFRLAIWYYRLVKQDSDFPAPMFVVPKSQQDDGLQSEVLNLKEELQKALNVKTETKEELAAKANQLTQGGPGMLHFDFLMILVGMSTTSHYSLICIEGSREVAVSPA</sequence>
<comment type="caution">
    <text evidence="2">The sequence shown here is derived from an EMBL/GenBank/DDBJ whole genome shotgun (WGS) entry which is preliminary data.</text>
</comment>
<keyword evidence="3" id="KW-1185">Reference proteome</keyword>
<dbReference type="eggNOG" id="COG4096">
    <property type="taxonomic scope" value="Bacteria"/>
</dbReference>
<evidence type="ECO:0008006" key="4">
    <source>
        <dbReference type="Google" id="ProtNLM"/>
    </source>
</evidence>
<dbReference type="AlphaFoldDB" id="A0A081N9L7"/>
<evidence type="ECO:0000256" key="1">
    <source>
        <dbReference type="SAM" id="Coils"/>
    </source>
</evidence>
<accession>A0A081N9L7</accession>
<dbReference type="EMBL" id="JOKG01000001">
    <property type="protein sequence ID" value="KEQ15140.1"/>
    <property type="molecule type" value="Genomic_DNA"/>
</dbReference>
<dbReference type="Proteomes" id="UP000028006">
    <property type="component" value="Unassembled WGS sequence"/>
</dbReference>
<name>A0A081N9L7_9GAMM</name>
<evidence type="ECO:0000313" key="2">
    <source>
        <dbReference type="EMBL" id="KEQ15140.1"/>
    </source>
</evidence>
<gene>
    <name evidence="2" type="ORF">GZ77_00060</name>
</gene>
<dbReference type="RefSeq" id="WP_034872271.1">
    <property type="nucleotide sequence ID" value="NZ_JOKG01000001.1"/>
</dbReference>
<reference evidence="2 3" key="1">
    <citation type="submission" date="2014-06" db="EMBL/GenBank/DDBJ databases">
        <title>Whole Genome Sequences of Three Symbiotic Endozoicomonas Bacteria.</title>
        <authorList>
            <person name="Neave M.J."/>
            <person name="Apprill A."/>
            <person name="Voolstra C.R."/>
        </authorList>
    </citation>
    <scope>NUCLEOTIDE SEQUENCE [LARGE SCALE GENOMIC DNA]</scope>
    <source>
        <strain evidence="2 3">LMG 24815</strain>
    </source>
</reference>
<evidence type="ECO:0000313" key="3">
    <source>
        <dbReference type="Proteomes" id="UP000028006"/>
    </source>
</evidence>
<protein>
    <recommendedName>
        <fullName evidence="4">DUF4145 domain-containing protein</fullName>
    </recommendedName>
</protein>
<feature type="coiled-coil region" evidence="1">
    <location>
        <begin position="147"/>
        <end position="174"/>
    </location>
</feature>
<organism evidence="2 3">
    <name type="scientific">Endozoicomonas montiporae</name>
    <dbReference type="NCBI Taxonomy" id="1027273"/>
    <lineage>
        <taxon>Bacteria</taxon>
        <taxon>Pseudomonadati</taxon>
        <taxon>Pseudomonadota</taxon>
        <taxon>Gammaproteobacteria</taxon>
        <taxon>Oceanospirillales</taxon>
        <taxon>Endozoicomonadaceae</taxon>
        <taxon>Endozoicomonas</taxon>
    </lineage>
</organism>